<reference evidence="2" key="1">
    <citation type="submission" date="2018-05" db="EMBL/GenBank/DDBJ databases">
        <authorList>
            <person name="Lanie J.A."/>
            <person name="Ng W.-L."/>
            <person name="Kazmierczak K.M."/>
            <person name="Andrzejewski T.M."/>
            <person name="Davidsen T.M."/>
            <person name="Wayne K.J."/>
            <person name="Tettelin H."/>
            <person name="Glass J.I."/>
            <person name="Rusch D."/>
            <person name="Podicherti R."/>
            <person name="Tsui H.-C.T."/>
            <person name="Winkler M.E."/>
        </authorList>
    </citation>
    <scope>NUCLEOTIDE SEQUENCE</scope>
</reference>
<feature type="non-terminal residue" evidence="2">
    <location>
        <position position="195"/>
    </location>
</feature>
<gene>
    <name evidence="2" type="ORF">METZ01_LOCUS342964</name>
</gene>
<dbReference type="PANTHER" id="PTHR37292:SF2">
    <property type="entry name" value="DUF262 DOMAIN-CONTAINING PROTEIN"/>
    <property type="match status" value="1"/>
</dbReference>
<protein>
    <recommendedName>
        <fullName evidence="1">GmrSD restriction endonucleases N-terminal domain-containing protein</fullName>
    </recommendedName>
</protein>
<evidence type="ECO:0000313" key="2">
    <source>
        <dbReference type="EMBL" id="SVC90110.1"/>
    </source>
</evidence>
<sequence length="195" mass="23019">MNINQILIKIDEKQLFVPAFQREYVWRRVDAKNLISSLIKDYPTGTMLTWETNIPPELKGDHKYDPKQGSVKIILDGQQRITTLYILMTGKIPPYYKEDEISHDIKPLYVNIKTLELEYYKKQMMATNPLWIHITDIFKGNVRKRDVVDQMEKDEGGERISREFENVLDDNFLAIQKIKDRDFKEQIVPTQATVK</sequence>
<dbReference type="EMBL" id="UINC01117587">
    <property type="protein sequence ID" value="SVC90110.1"/>
    <property type="molecule type" value="Genomic_DNA"/>
</dbReference>
<proteinExistence type="predicted"/>
<evidence type="ECO:0000259" key="1">
    <source>
        <dbReference type="Pfam" id="PF03235"/>
    </source>
</evidence>
<dbReference type="PANTHER" id="PTHR37292">
    <property type="entry name" value="VNG6097C"/>
    <property type="match status" value="1"/>
</dbReference>
<dbReference type="Pfam" id="PF03235">
    <property type="entry name" value="GmrSD_N"/>
    <property type="match status" value="1"/>
</dbReference>
<dbReference type="AlphaFoldDB" id="A0A382QYV9"/>
<feature type="domain" description="GmrSD restriction endonucleases N-terminal" evidence="1">
    <location>
        <begin position="5"/>
        <end position="175"/>
    </location>
</feature>
<accession>A0A382QYV9</accession>
<name>A0A382QYV9_9ZZZZ</name>
<organism evidence="2">
    <name type="scientific">marine metagenome</name>
    <dbReference type="NCBI Taxonomy" id="408172"/>
    <lineage>
        <taxon>unclassified sequences</taxon>
        <taxon>metagenomes</taxon>
        <taxon>ecological metagenomes</taxon>
    </lineage>
</organism>
<dbReference type="InterPro" id="IPR004919">
    <property type="entry name" value="GmrSD_N"/>
</dbReference>